<dbReference type="PANTHER" id="PTHR47219:SF9">
    <property type="entry name" value="GTPASE ACTIVATING PROTEIN AND CENTROSOME-ASSOCIATED, ISOFORM B"/>
    <property type="match status" value="1"/>
</dbReference>
<dbReference type="FunFam" id="1.10.8.270:FF:000016">
    <property type="entry name" value="TBC1 domain family member 2A"/>
    <property type="match status" value="1"/>
</dbReference>
<dbReference type="InterPro" id="IPR000195">
    <property type="entry name" value="Rab-GAP-TBC_dom"/>
</dbReference>
<feature type="region of interest" description="Disordered" evidence="2">
    <location>
        <begin position="1"/>
        <end position="77"/>
    </location>
</feature>
<evidence type="ECO:0000259" key="3">
    <source>
        <dbReference type="PROSITE" id="PS50086"/>
    </source>
</evidence>
<gene>
    <name evidence="4" type="ORF">SSP0437_LOCUS6235</name>
</gene>
<dbReference type="GO" id="GO:0005096">
    <property type="term" value="F:GTPase activator activity"/>
    <property type="evidence" value="ECO:0007669"/>
    <property type="project" value="TreeGrafter"/>
</dbReference>
<evidence type="ECO:0000313" key="4">
    <source>
        <dbReference type="EMBL" id="CAD9297056.1"/>
    </source>
</evidence>
<evidence type="ECO:0000256" key="2">
    <source>
        <dbReference type="SAM" id="MobiDB-lite"/>
    </source>
</evidence>
<dbReference type="InterPro" id="IPR036770">
    <property type="entry name" value="Ankyrin_rpt-contain_sf"/>
</dbReference>
<dbReference type="Gene3D" id="1.25.40.20">
    <property type="entry name" value="Ankyrin repeat-containing domain"/>
    <property type="match status" value="1"/>
</dbReference>
<dbReference type="SUPFAM" id="SSF48403">
    <property type="entry name" value="Ankyrin repeat"/>
    <property type="match status" value="1"/>
</dbReference>
<name>A0A7S1YFV0_9EUKA</name>
<dbReference type="PANTHER" id="PTHR47219">
    <property type="entry name" value="RAB GTPASE-ACTIVATING PROTEIN 1-LIKE"/>
    <property type="match status" value="1"/>
</dbReference>
<evidence type="ECO:0000256" key="1">
    <source>
        <dbReference type="PROSITE-ProRule" id="PRU00023"/>
    </source>
</evidence>
<feature type="compositionally biased region" description="Low complexity" evidence="2">
    <location>
        <begin position="53"/>
        <end position="64"/>
    </location>
</feature>
<reference evidence="4" key="1">
    <citation type="submission" date="2021-01" db="EMBL/GenBank/DDBJ databases">
        <authorList>
            <person name="Corre E."/>
            <person name="Pelletier E."/>
            <person name="Niang G."/>
            <person name="Scheremetjew M."/>
            <person name="Finn R."/>
            <person name="Kale V."/>
            <person name="Holt S."/>
            <person name="Cochrane G."/>
            <person name="Meng A."/>
            <person name="Brown T."/>
            <person name="Cohen L."/>
        </authorList>
    </citation>
    <scope>NUCLEOTIDE SEQUENCE</scope>
    <source>
        <strain evidence="4">ATCC 50979</strain>
    </source>
</reference>
<dbReference type="EMBL" id="HBGL01008071">
    <property type="protein sequence ID" value="CAD9297056.1"/>
    <property type="molecule type" value="Transcribed_RNA"/>
</dbReference>
<feature type="compositionally biased region" description="Basic and acidic residues" evidence="2">
    <location>
        <begin position="16"/>
        <end position="33"/>
    </location>
</feature>
<dbReference type="Pfam" id="PF00566">
    <property type="entry name" value="RabGAP-TBC"/>
    <property type="match status" value="1"/>
</dbReference>
<dbReference type="PROSITE" id="PS50086">
    <property type="entry name" value="TBC_RABGAP"/>
    <property type="match status" value="1"/>
</dbReference>
<feature type="domain" description="Rab-GAP TBC" evidence="3">
    <location>
        <begin position="385"/>
        <end position="573"/>
    </location>
</feature>
<accession>A0A7S1YFV0</accession>
<protein>
    <recommendedName>
        <fullName evidence="3">Rab-GAP TBC domain-containing protein</fullName>
    </recommendedName>
</protein>
<feature type="compositionally biased region" description="Basic and acidic residues" evidence="2">
    <location>
        <begin position="330"/>
        <end position="340"/>
    </location>
</feature>
<proteinExistence type="predicted"/>
<keyword evidence="1" id="KW-0040">ANK repeat</keyword>
<dbReference type="SMART" id="SM00164">
    <property type="entry name" value="TBC"/>
    <property type="match status" value="1"/>
</dbReference>
<dbReference type="Pfam" id="PF12796">
    <property type="entry name" value="Ank_2"/>
    <property type="match status" value="1"/>
</dbReference>
<dbReference type="Gene3D" id="1.10.8.270">
    <property type="entry name" value="putative rabgap domain of human tbc1 domain family member 14 like domains"/>
    <property type="match status" value="1"/>
</dbReference>
<dbReference type="InterPro" id="IPR050302">
    <property type="entry name" value="Rab_GAP_TBC_domain"/>
</dbReference>
<dbReference type="PROSITE" id="PS50297">
    <property type="entry name" value="ANK_REP_REGION"/>
    <property type="match status" value="1"/>
</dbReference>
<dbReference type="AlphaFoldDB" id="A0A7S1YFV0"/>
<feature type="region of interest" description="Disordered" evidence="2">
    <location>
        <begin position="322"/>
        <end position="346"/>
    </location>
</feature>
<dbReference type="SUPFAM" id="SSF47923">
    <property type="entry name" value="Ypt/Rab-GAP domain of gyp1p"/>
    <property type="match status" value="2"/>
</dbReference>
<organism evidence="4">
    <name type="scientific">Sexangularia sp. CB-2014</name>
    <dbReference type="NCBI Taxonomy" id="1486929"/>
    <lineage>
        <taxon>Eukaryota</taxon>
        <taxon>Amoebozoa</taxon>
        <taxon>Tubulinea</taxon>
        <taxon>Elardia</taxon>
        <taxon>Arcellinida</taxon>
        <taxon>Arcellinida incertae sedis</taxon>
        <taxon>Sexangularia</taxon>
    </lineage>
</organism>
<dbReference type="Gene3D" id="1.10.472.80">
    <property type="entry name" value="Ypt/Rab-GAP domain of gyp1p, domain 3"/>
    <property type="match status" value="1"/>
</dbReference>
<feature type="repeat" description="ANK" evidence="1">
    <location>
        <begin position="229"/>
        <end position="261"/>
    </location>
</feature>
<dbReference type="PROSITE" id="PS50088">
    <property type="entry name" value="ANK_REPEAT"/>
    <property type="match status" value="1"/>
</dbReference>
<dbReference type="SMART" id="SM00248">
    <property type="entry name" value="ANK"/>
    <property type="match status" value="4"/>
</dbReference>
<dbReference type="InterPro" id="IPR002110">
    <property type="entry name" value="Ankyrin_rpt"/>
</dbReference>
<dbReference type="InterPro" id="IPR035969">
    <property type="entry name" value="Rab-GAP_TBC_sf"/>
</dbReference>
<dbReference type="GO" id="GO:0031267">
    <property type="term" value="F:small GTPase binding"/>
    <property type="evidence" value="ECO:0007669"/>
    <property type="project" value="TreeGrafter"/>
</dbReference>
<sequence>MSLNPPRVSKKSSSRSHRESPPVERERDREKGRNGRSRVGQRATSGTLRARSHSASTSTTSGDSQRTRRRHGSPAPVAVLGESVVTVVRPDPYFHTAWPVCATTFERGNGHHDNLWTILVGSASSQSASDTDPPALTAWLHDESCVRPLHSSGKHRSTSTTRPALLALRSAPDAVARALLAESPTALAALRDSRGNHALHYAVVGGRLPLVAEVAPTLFADLLDVPNESGMTPLWLATKAGYYQGAQMLLKAGASPNVRDKGGVEAVRLAWRANDERLTHALVTSGGDISPVYEERNKLHREAEKQEAEQTQLVDEYGFIVETDDGEDGNGDRQAGDGRTRVPRRTPSAAELTRLRSRAKKWADMLASPKPLLQHPKFRSRLEKGVPDTVRPVVWARLLELDRTDDLPSLSLLDEPGTVDPAVCEQIDLDINRESRTHSFFAARYGRCQRSLFRILRAFAAYDSEVGYCQGMSSVAAMLLVHLPEGQAFHALVRLLTPGSRYAMRGLFLPGFPLLAPVVEVHESLLMKRHPAVGAALRDMSSAYLVEWMMKMFYHRFPFSLALRMWDYFLAFGFSPLVFAAAQAVFDEMAGEFSGKSASIEVILPALQRLDGSETPFAEESFMRRFVKLFNSSTIRKAAAQASLSS</sequence>